<evidence type="ECO:0000313" key="4">
    <source>
        <dbReference type="WBParaSite" id="HPBE_0002140701-mRNA-1"/>
    </source>
</evidence>
<dbReference type="AlphaFoldDB" id="A0A3P8D1C2"/>
<reference evidence="4" key="2">
    <citation type="submission" date="2019-09" db="UniProtKB">
        <authorList>
            <consortium name="WormBaseParasite"/>
        </authorList>
    </citation>
    <scope>IDENTIFICATION</scope>
</reference>
<dbReference type="InterPro" id="IPR056017">
    <property type="entry name" value="DUF7596"/>
</dbReference>
<dbReference type="OrthoDB" id="5801741at2759"/>
<reference evidence="2 3" key="1">
    <citation type="submission" date="2018-11" db="EMBL/GenBank/DDBJ databases">
        <authorList>
            <consortium name="Pathogen Informatics"/>
        </authorList>
    </citation>
    <scope>NUCLEOTIDE SEQUENCE [LARGE SCALE GENOMIC DNA]</scope>
</reference>
<dbReference type="Proteomes" id="UP000050761">
    <property type="component" value="Unassembled WGS sequence"/>
</dbReference>
<keyword evidence="3" id="KW-1185">Reference proteome</keyword>
<organism evidence="2">
    <name type="scientific">Heligmosomoides polygyrus</name>
    <name type="common">Parasitic roundworm</name>
    <dbReference type="NCBI Taxonomy" id="6339"/>
    <lineage>
        <taxon>Eukaryota</taxon>
        <taxon>Metazoa</taxon>
        <taxon>Ecdysozoa</taxon>
        <taxon>Nematoda</taxon>
        <taxon>Chromadorea</taxon>
        <taxon>Rhabditida</taxon>
        <taxon>Rhabditina</taxon>
        <taxon>Rhabditomorpha</taxon>
        <taxon>Strongyloidea</taxon>
        <taxon>Heligmosomidae</taxon>
        <taxon>Heligmosomoides</taxon>
    </lineage>
</organism>
<dbReference type="Gene3D" id="3.40.630.90">
    <property type="match status" value="1"/>
</dbReference>
<dbReference type="Pfam" id="PF24524">
    <property type="entry name" value="DUF7596"/>
    <property type="match status" value="1"/>
</dbReference>
<sequence length="331" mass="36793">MNATASLVTLAERSLANYVLGGNLLPLNNNAAFIRESTTATVSIVDKDDRVIACGAIAMYSPKQAYCVLGEVNKDFKTHTIWVEEVPSAKKESRTLRITKSAPYIVDHKPPTLPTLLHLIDALVECSVGKTNFDINKNVTVDLFEGNGGTEEEAVADWRDVNGFVVADKHRFEEVTVDRSHLLCLADPTSEVATEPINKADLFPLLDFDAEVSIYDRTEHVTALIQTPGVNGKMAFRGGQSCGYALICKDRVLVCYADNEDTFRQLISSVAKDMKDDQCKMFVRYGAHETTQRIIENATERKEVTRLHTRSNINGIKWSMIYCSNVGLHIF</sequence>
<feature type="domain" description="DUF7596" evidence="1">
    <location>
        <begin position="26"/>
        <end position="166"/>
    </location>
</feature>
<proteinExistence type="predicted"/>
<gene>
    <name evidence="2" type="ORF">HPBE_LOCUS21406</name>
</gene>
<evidence type="ECO:0000313" key="3">
    <source>
        <dbReference type="Proteomes" id="UP000050761"/>
    </source>
</evidence>
<name>A0A3P8D1C2_HELPZ</name>
<accession>A0A3P8D1C2</accession>
<evidence type="ECO:0000259" key="1">
    <source>
        <dbReference type="Pfam" id="PF24524"/>
    </source>
</evidence>
<evidence type="ECO:0000313" key="2">
    <source>
        <dbReference type="EMBL" id="VDP25145.1"/>
    </source>
</evidence>
<dbReference type="EMBL" id="UZAH01032972">
    <property type="protein sequence ID" value="VDP25145.1"/>
    <property type="molecule type" value="Genomic_DNA"/>
</dbReference>
<protein>
    <submittedName>
        <fullName evidence="4">YitH acetyltransferase (GNAT) domain-containing protein</fullName>
    </submittedName>
</protein>
<dbReference type="WBParaSite" id="HPBE_0002140701-mRNA-1">
    <property type="protein sequence ID" value="HPBE_0002140701-mRNA-1"/>
    <property type="gene ID" value="HPBE_0002140701"/>
</dbReference>